<name>A0AA37NNQ6_9BACT</name>
<dbReference type="Proteomes" id="UP001055104">
    <property type="component" value="Unassembled WGS sequence"/>
</dbReference>
<feature type="domain" description="DUF3806" evidence="2">
    <location>
        <begin position="176"/>
        <end position="261"/>
    </location>
</feature>
<evidence type="ECO:0000313" key="3">
    <source>
        <dbReference type="EMBL" id="GKH82440.1"/>
    </source>
</evidence>
<accession>A0AA37NNQ6</accession>
<evidence type="ECO:0000259" key="2">
    <source>
        <dbReference type="Pfam" id="PF12713"/>
    </source>
</evidence>
<dbReference type="AlphaFoldDB" id="A0AA37NNQ6"/>
<evidence type="ECO:0008006" key="5">
    <source>
        <dbReference type="Google" id="ProtNLM"/>
    </source>
</evidence>
<dbReference type="Gene3D" id="3.40.1000.10">
    <property type="entry name" value="Mog1/PsbP, alpha/beta/alpha sandwich"/>
    <property type="match status" value="1"/>
</dbReference>
<evidence type="ECO:0000313" key="4">
    <source>
        <dbReference type="Proteomes" id="UP001055104"/>
    </source>
</evidence>
<evidence type="ECO:0000259" key="1">
    <source>
        <dbReference type="Pfam" id="PF12712"/>
    </source>
</evidence>
<protein>
    <recommendedName>
        <fullName evidence="5">DUF3805 domain-containing protein</fullName>
    </recommendedName>
</protein>
<dbReference type="InterPro" id="IPR024266">
    <property type="entry name" value="DUF3806"/>
</dbReference>
<sequence>MKYISPGGWFSLEYPMGWHEFEDTEESFLFYNPDRWTGNFRISAYKDEAADYGPQCIAYELKENTSSALVKVGKWDCAYSAETFQEEGAWYTTHIWVTGEGDLSFECSFTVSKGGDKHLAEEIIRSLQIRKEGVSHPREIIPIRVLEIGEVNTAFEWASTTIKKQLTKDFTASESDIDSIQQVMDSGRFQTQQRMAWENFGIAFGTILVNEMEGMEWVTVIEGQKEYPALQFMCSDMVLDPAALVWGKAKKGLPCDLKSEFRKIKREAEAVLDDLNK</sequence>
<dbReference type="RefSeq" id="WP_038609361.1">
    <property type="nucleotide sequence ID" value="NZ_BQOA01000001.1"/>
</dbReference>
<dbReference type="KEGG" id="bdo:EL88_07750"/>
<dbReference type="Gene3D" id="1.20.120.1090">
    <property type="match status" value="1"/>
</dbReference>
<dbReference type="EMBL" id="BQOB01000001">
    <property type="protein sequence ID" value="GKH82440.1"/>
    <property type="molecule type" value="Genomic_DNA"/>
</dbReference>
<dbReference type="Pfam" id="PF12713">
    <property type="entry name" value="DUF3806"/>
    <property type="match status" value="1"/>
</dbReference>
<dbReference type="InterPro" id="IPR024315">
    <property type="entry name" value="DUF3805"/>
</dbReference>
<dbReference type="Pfam" id="PF12712">
    <property type="entry name" value="DUF3805"/>
    <property type="match status" value="1"/>
</dbReference>
<gene>
    <name evidence="3" type="ORF">CE91St7_33240</name>
</gene>
<feature type="domain" description="DUF3805" evidence="1">
    <location>
        <begin position="1"/>
        <end position="152"/>
    </location>
</feature>
<comment type="caution">
    <text evidence="3">The sequence shown here is derived from an EMBL/GenBank/DDBJ whole genome shotgun (WGS) entry which is preliminary data.</text>
</comment>
<reference evidence="3" key="1">
    <citation type="submission" date="2022-01" db="EMBL/GenBank/DDBJ databases">
        <title>Novel bile acid biosynthetic pathways are enriched in the microbiome of centenarians.</title>
        <authorList>
            <person name="Sato Y."/>
            <person name="Atarashi K."/>
            <person name="Plichta R.D."/>
            <person name="Arai Y."/>
            <person name="Sasajima S."/>
            <person name="Kearney M.S."/>
            <person name="Suda W."/>
            <person name="Takeshita K."/>
            <person name="Sasaki T."/>
            <person name="Okamoto S."/>
            <person name="Skelly N.A."/>
            <person name="Okamura Y."/>
            <person name="Vlamakis H."/>
            <person name="Li Y."/>
            <person name="Tanoue T."/>
            <person name="Takei H."/>
            <person name="Nittono H."/>
            <person name="Narushima S."/>
            <person name="Irie J."/>
            <person name="Itoh H."/>
            <person name="Moriya K."/>
            <person name="Sugiura Y."/>
            <person name="Suematsu M."/>
            <person name="Moritoki N."/>
            <person name="Shibata S."/>
            <person name="Littman R.D."/>
            <person name="Fischbach A.M."/>
            <person name="Uwamino Y."/>
            <person name="Inoue T."/>
            <person name="Honda A."/>
            <person name="Hattori M."/>
            <person name="Murai T."/>
            <person name="Xavier J.R."/>
            <person name="Hirose N."/>
            <person name="Honda K."/>
        </authorList>
    </citation>
    <scope>NUCLEOTIDE SEQUENCE</scope>
    <source>
        <strain evidence="3">CE91-St7</strain>
    </source>
</reference>
<organism evidence="3 4">
    <name type="scientific">Phocaeicola dorei</name>
    <dbReference type="NCBI Taxonomy" id="357276"/>
    <lineage>
        <taxon>Bacteria</taxon>
        <taxon>Pseudomonadati</taxon>
        <taxon>Bacteroidota</taxon>
        <taxon>Bacteroidia</taxon>
        <taxon>Bacteroidales</taxon>
        <taxon>Bacteroidaceae</taxon>
        <taxon>Phocaeicola</taxon>
    </lineage>
</organism>
<proteinExistence type="predicted"/>